<dbReference type="PANTHER" id="PTHR30033:SF1">
    <property type="entry name" value="FLAGELLAR HOOK-ASSOCIATED PROTEIN 1"/>
    <property type="match status" value="1"/>
</dbReference>
<proteinExistence type="inferred from homology"/>
<comment type="caution">
    <text evidence="9">The sequence shown here is derived from an EMBL/GenBank/DDBJ whole genome shotgun (WGS) entry which is preliminary data.</text>
</comment>
<evidence type="ECO:0000256" key="1">
    <source>
        <dbReference type="ARBA" id="ARBA00004365"/>
    </source>
</evidence>
<feature type="domain" description="Flagellar hook-associated protein FlgK helical" evidence="8">
    <location>
        <begin position="96"/>
        <end position="308"/>
    </location>
</feature>
<dbReference type="Pfam" id="PF22638">
    <property type="entry name" value="FlgK_D1"/>
    <property type="match status" value="1"/>
</dbReference>
<evidence type="ECO:0000256" key="2">
    <source>
        <dbReference type="ARBA" id="ARBA00004613"/>
    </source>
</evidence>
<dbReference type="EMBL" id="JAOCZP010000008">
    <property type="protein sequence ID" value="MCT7377561.1"/>
    <property type="molecule type" value="Genomic_DNA"/>
</dbReference>
<name>A0ABT2LSP8_9HYPH</name>
<keyword evidence="9" id="KW-0969">Cilium</keyword>
<keyword evidence="9" id="KW-0282">Flagellum</keyword>
<dbReference type="Proteomes" id="UP001320831">
    <property type="component" value="Unassembled WGS sequence"/>
</dbReference>
<reference evidence="9 10" key="1">
    <citation type="submission" date="2022-09" db="EMBL/GenBank/DDBJ databases">
        <title>Chelativorans salina sp. nov., a novel slightly halophilic bacterium isolated from a saline lake sediment enrichment.</title>
        <authorList>
            <person name="Gao L."/>
            <person name="Fang B.-Z."/>
            <person name="Li W.-J."/>
        </authorList>
    </citation>
    <scope>NUCLEOTIDE SEQUENCE [LARGE SCALE GENOMIC DNA]</scope>
    <source>
        <strain evidence="9 10">EGI FJ00035</strain>
    </source>
</reference>
<feature type="domain" description="Flagellar basal-body/hook protein C-terminal" evidence="7">
    <location>
        <begin position="441"/>
        <end position="478"/>
    </location>
</feature>
<keyword evidence="5" id="KW-0964">Secreted</keyword>
<sequence length="482" mass="49841">MSLTSALSTAQSALFNTSRQTSIVSRNVAEASNPDYARRSGITTSTAPGARISGVQRATDDVLFRHNLSALSGWEGQSALSRGLDTLKSRVNGVDNATSPASALNKLQEALQTYAAAPSNGTVAQSALEAAHGIVRSLNNGTAAVQSFRADVDREIAISVEELNRLLADFEAANKEVTSGTRTGRDVSDAFDRRDALLKKISAYVPVSTITRADNDMVVLTADGVTLFETVARPVTFTPNNTYTAGTAGNAIYIDGVPLAAGNGGNTTASGSLAANLQLRDEVAVGMQRQLDEIARGLISAFAETDPGGALADAAGLFTWPGGPGLPAGGALEDGLAGNIQLNAAFEADPTLLRDGGANGAGYVHNTEGGASYADLLNAYLAKLDEPAGFDPAAGLGATLSLTAFSSQSIGWLESLRKDAASGVEAKEALATHTATALSNATGVNIDEEMALLLDLEHAYEASARLMSVVDEMLYTLMEIAR</sequence>
<evidence type="ECO:0000256" key="3">
    <source>
        <dbReference type="ARBA" id="ARBA00009677"/>
    </source>
</evidence>
<evidence type="ECO:0000259" key="7">
    <source>
        <dbReference type="Pfam" id="PF06429"/>
    </source>
</evidence>
<keyword evidence="6" id="KW-0975">Bacterial flagellum</keyword>
<keyword evidence="10" id="KW-1185">Reference proteome</keyword>
<protein>
    <recommendedName>
        <fullName evidence="4">Flagellar hook-associated protein 1</fullName>
    </recommendedName>
</protein>
<accession>A0ABT2LSP8</accession>
<evidence type="ECO:0000313" key="10">
    <source>
        <dbReference type="Proteomes" id="UP001320831"/>
    </source>
</evidence>
<comment type="similarity">
    <text evidence="3">Belongs to the flagella basal body rod proteins family.</text>
</comment>
<evidence type="ECO:0000259" key="8">
    <source>
        <dbReference type="Pfam" id="PF22638"/>
    </source>
</evidence>
<dbReference type="InterPro" id="IPR053927">
    <property type="entry name" value="FlgK_helical"/>
</dbReference>
<dbReference type="PANTHER" id="PTHR30033">
    <property type="entry name" value="FLAGELLAR HOOK-ASSOCIATED PROTEIN 1"/>
    <property type="match status" value="1"/>
</dbReference>
<dbReference type="InterPro" id="IPR002371">
    <property type="entry name" value="FlgK"/>
</dbReference>
<evidence type="ECO:0000256" key="5">
    <source>
        <dbReference type="ARBA" id="ARBA00022525"/>
    </source>
</evidence>
<organism evidence="9 10">
    <name type="scientific">Chelativorans salis</name>
    <dbReference type="NCBI Taxonomy" id="2978478"/>
    <lineage>
        <taxon>Bacteria</taxon>
        <taxon>Pseudomonadati</taxon>
        <taxon>Pseudomonadota</taxon>
        <taxon>Alphaproteobacteria</taxon>
        <taxon>Hyphomicrobiales</taxon>
        <taxon>Phyllobacteriaceae</taxon>
        <taxon>Chelativorans</taxon>
    </lineage>
</organism>
<dbReference type="NCBIfam" id="TIGR02492">
    <property type="entry name" value="flgK_ends"/>
    <property type="match status" value="1"/>
</dbReference>
<keyword evidence="9" id="KW-0966">Cell projection</keyword>
<evidence type="ECO:0000313" key="9">
    <source>
        <dbReference type="EMBL" id="MCT7377561.1"/>
    </source>
</evidence>
<gene>
    <name evidence="9" type="primary">flgK</name>
    <name evidence="9" type="ORF">N5A92_21310</name>
</gene>
<comment type="subcellular location">
    <subcellularLocation>
        <location evidence="1">Bacterial flagellum</location>
    </subcellularLocation>
    <subcellularLocation>
        <location evidence="2">Secreted</location>
    </subcellularLocation>
</comment>
<dbReference type="Pfam" id="PF06429">
    <property type="entry name" value="Flg_bbr_C"/>
    <property type="match status" value="1"/>
</dbReference>
<dbReference type="InterPro" id="IPR010930">
    <property type="entry name" value="Flg_bb/hook_C_dom"/>
</dbReference>
<dbReference type="SUPFAM" id="SSF64518">
    <property type="entry name" value="Phase 1 flagellin"/>
    <property type="match status" value="1"/>
</dbReference>
<evidence type="ECO:0000256" key="4">
    <source>
        <dbReference type="ARBA" id="ARBA00016244"/>
    </source>
</evidence>
<dbReference type="RefSeq" id="WP_260906132.1">
    <property type="nucleotide sequence ID" value="NZ_JAOCZP010000008.1"/>
</dbReference>
<evidence type="ECO:0000256" key="6">
    <source>
        <dbReference type="ARBA" id="ARBA00023143"/>
    </source>
</evidence>